<dbReference type="OrthoDB" id="9785229at2"/>
<keyword evidence="8" id="KW-1185">Reference proteome</keyword>
<dbReference type="InterPro" id="IPR017871">
    <property type="entry name" value="ABC_transporter-like_CS"/>
</dbReference>
<dbReference type="InterPro" id="IPR003439">
    <property type="entry name" value="ABC_transporter-like_ATP-bd"/>
</dbReference>
<evidence type="ECO:0000256" key="1">
    <source>
        <dbReference type="ARBA" id="ARBA00022448"/>
    </source>
</evidence>
<dbReference type="InterPro" id="IPR027417">
    <property type="entry name" value="P-loop_NTPase"/>
</dbReference>
<feature type="domain" description="ABC transporter" evidence="6">
    <location>
        <begin position="2"/>
        <end position="237"/>
    </location>
</feature>
<protein>
    <submittedName>
        <fullName evidence="7">Iron complex transport system ATP-binding protein</fullName>
    </submittedName>
</protein>
<dbReference type="STRING" id="1416801.SAMN05192553_101673"/>
<dbReference type="Proteomes" id="UP000199403">
    <property type="component" value="Unassembled WGS sequence"/>
</dbReference>
<dbReference type="Gene3D" id="3.40.50.300">
    <property type="entry name" value="P-loop containing nucleotide triphosphate hydrolases"/>
    <property type="match status" value="1"/>
</dbReference>
<dbReference type="PROSITE" id="PS00211">
    <property type="entry name" value="ABC_TRANSPORTER_1"/>
    <property type="match status" value="1"/>
</dbReference>
<evidence type="ECO:0000256" key="2">
    <source>
        <dbReference type="ARBA" id="ARBA00022741"/>
    </source>
</evidence>
<organism evidence="7 8">
    <name type="scientific">Cyclobacterium xiamenense</name>
    <dbReference type="NCBI Taxonomy" id="1297121"/>
    <lineage>
        <taxon>Bacteria</taxon>
        <taxon>Pseudomonadati</taxon>
        <taxon>Bacteroidota</taxon>
        <taxon>Cytophagia</taxon>
        <taxon>Cytophagales</taxon>
        <taxon>Cyclobacteriaceae</taxon>
        <taxon>Cyclobacterium</taxon>
    </lineage>
</organism>
<keyword evidence="1" id="KW-0813">Transport</keyword>
<keyword evidence="4" id="KW-1278">Translocase</keyword>
<dbReference type="NCBIfam" id="NF010068">
    <property type="entry name" value="PRK13548.1"/>
    <property type="match status" value="1"/>
</dbReference>
<dbReference type="GO" id="GO:0016887">
    <property type="term" value="F:ATP hydrolysis activity"/>
    <property type="evidence" value="ECO:0007669"/>
    <property type="project" value="InterPro"/>
</dbReference>
<keyword evidence="2" id="KW-0547">Nucleotide-binding</keyword>
<dbReference type="GO" id="GO:0005524">
    <property type="term" value="F:ATP binding"/>
    <property type="evidence" value="ECO:0007669"/>
    <property type="project" value="UniProtKB-KW"/>
</dbReference>
<dbReference type="InterPro" id="IPR003593">
    <property type="entry name" value="AAA+_ATPase"/>
</dbReference>
<dbReference type="PROSITE" id="PS50893">
    <property type="entry name" value="ABC_TRANSPORTER_2"/>
    <property type="match status" value="1"/>
</dbReference>
<evidence type="ECO:0000313" key="8">
    <source>
        <dbReference type="Proteomes" id="UP000199403"/>
    </source>
</evidence>
<sequence>MLDAQHIQYHIGRRPIVNRASIQVLPGELTAILGPNGAGKSTLFRLLSGELSCKQGRITYNGQPIKGMKTRQLASLRAVMPQHSTLTFPFQAKEVVSLGLMYSRPNYPKTIVKEVMSATQTWHLKDQLYGNLSGGEKQRVQLARVLAQIWEIKAIPRYLLLDEPTSSMDIAQQHHIMQIIGQLKERNIGILAILHDLNLAANYADKALLLKQGRVLQQGTVRKVMTPENLQGVFDYPLSVQTNGPGAPIYISSLPSAATSPTNYTYKLA</sequence>
<name>A0A1H6UEH4_9BACT</name>
<proteinExistence type="predicted"/>
<accession>A0A1H6UEH4</accession>
<evidence type="ECO:0000256" key="3">
    <source>
        <dbReference type="ARBA" id="ARBA00022840"/>
    </source>
</evidence>
<dbReference type="RefSeq" id="WP_092169423.1">
    <property type="nucleotide sequence ID" value="NZ_FNZH01000001.1"/>
</dbReference>
<evidence type="ECO:0000313" key="7">
    <source>
        <dbReference type="EMBL" id="SEI88077.1"/>
    </source>
</evidence>
<dbReference type="PANTHER" id="PTHR42794:SF1">
    <property type="entry name" value="HEMIN IMPORT ATP-BINDING PROTEIN HMUV"/>
    <property type="match status" value="1"/>
</dbReference>
<dbReference type="PANTHER" id="PTHR42794">
    <property type="entry name" value="HEMIN IMPORT ATP-BINDING PROTEIN HMUV"/>
    <property type="match status" value="1"/>
</dbReference>
<evidence type="ECO:0000256" key="5">
    <source>
        <dbReference type="ARBA" id="ARBA00037066"/>
    </source>
</evidence>
<dbReference type="AlphaFoldDB" id="A0A1H6UEH4"/>
<dbReference type="CDD" id="cd03214">
    <property type="entry name" value="ABC_Iron-Siderophores_B12_Hemin"/>
    <property type="match status" value="1"/>
</dbReference>
<dbReference type="EMBL" id="FNZH01000001">
    <property type="protein sequence ID" value="SEI88077.1"/>
    <property type="molecule type" value="Genomic_DNA"/>
</dbReference>
<gene>
    <name evidence="7" type="ORF">SAMN05192553_101673</name>
</gene>
<comment type="function">
    <text evidence="5">Part of the ABC transporter complex HmuTUV involved in hemin import. Responsible for energy coupling to the transport system.</text>
</comment>
<dbReference type="SMART" id="SM00382">
    <property type="entry name" value="AAA"/>
    <property type="match status" value="1"/>
</dbReference>
<dbReference type="SUPFAM" id="SSF52540">
    <property type="entry name" value="P-loop containing nucleoside triphosphate hydrolases"/>
    <property type="match status" value="1"/>
</dbReference>
<evidence type="ECO:0000259" key="6">
    <source>
        <dbReference type="PROSITE" id="PS50893"/>
    </source>
</evidence>
<reference evidence="8" key="1">
    <citation type="submission" date="2016-10" db="EMBL/GenBank/DDBJ databases">
        <authorList>
            <person name="Varghese N."/>
            <person name="Submissions S."/>
        </authorList>
    </citation>
    <scope>NUCLEOTIDE SEQUENCE [LARGE SCALE GENOMIC DNA]</scope>
    <source>
        <strain evidence="8">IBRC-M 10761</strain>
    </source>
</reference>
<dbReference type="Pfam" id="PF00005">
    <property type="entry name" value="ABC_tran"/>
    <property type="match status" value="1"/>
</dbReference>
<evidence type="ECO:0000256" key="4">
    <source>
        <dbReference type="ARBA" id="ARBA00022967"/>
    </source>
</evidence>
<keyword evidence="3 7" id="KW-0067">ATP-binding</keyword>